<evidence type="ECO:0000256" key="1">
    <source>
        <dbReference type="SAM" id="Phobius"/>
    </source>
</evidence>
<keyword evidence="3" id="KW-1185">Reference proteome</keyword>
<gene>
    <name evidence="2" type="ORF">FUA24_22295</name>
</gene>
<keyword evidence="1" id="KW-0812">Transmembrane</keyword>
<feature type="transmembrane region" description="Helical" evidence="1">
    <location>
        <begin position="132"/>
        <end position="151"/>
    </location>
</feature>
<dbReference type="Proteomes" id="UP000323930">
    <property type="component" value="Unassembled WGS sequence"/>
</dbReference>
<organism evidence="2 3">
    <name type="scientific">Seonamhaeicola marinus</name>
    <dbReference type="NCBI Taxonomy" id="1912246"/>
    <lineage>
        <taxon>Bacteria</taxon>
        <taxon>Pseudomonadati</taxon>
        <taxon>Bacteroidota</taxon>
        <taxon>Flavobacteriia</taxon>
        <taxon>Flavobacteriales</taxon>
        <taxon>Flavobacteriaceae</taxon>
    </lineage>
</organism>
<feature type="transmembrane region" description="Helical" evidence="1">
    <location>
        <begin position="92"/>
        <end position="112"/>
    </location>
</feature>
<dbReference type="AlphaFoldDB" id="A0A5D0HFF4"/>
<keyword evidence="1" id="KW-0472">Membrane</keyword>
<feature type="transmembrane region" description="Helical" evidence="1">
    <location>
        <begin position="63"/>
        <end position="80"/>
    </location>
</feature>
<keyword evidence="1" id="KW-1133">Transmembrane helix</keyword>
<dbReference type="OrthoDB" id="977993at2"/>
<evidence type="ECO:0000313" key="3">
    <source>
        <dbReference type="Proteomes" id="UP000323930"/>
    </source>
</evidence>
<reference evidence="2 3" key="1">
    <citation type="submission" date="2019-08" db="EMBL/GenBank/DDBJ databases">
        <title>Seonamhaeicola sediminis sp. nov., isolated from marine sediment.</title>
        <authorList>
            <person name="Cao W.R."/>
        </authorList>
    </citation>
    <scope>NUCLEOTIDE SEQUENCE [LARGE SCALE GENOMIC DNA]</scope>
    <source>
        <strain evidence="2 3">B011</strain>
    </source>
</reference>
<evidence type="ECO:0000313" key="2">
    <source>
        <dbReference type="EMBL" id="TYA70021.1"/>
    </source>
</evidence>
<feature type="transmembrane region" description="Helical" evidence="1">
    <location>
        <begin position="12"/>
        <end position="29"/>
    </location>
</feature>
<name>A0A5D0HFF4_9FLAO</name>
<accession>A0A5D0HFF4</accession>
<dbReference type="RefSeq" id="WP_148545338.1">
    <property type="nucleotide sequence ID" value="NZ_VSDQ01000729.1"/>
</dbReference>
<proteinExistence type="predicted"/>
<comment type="caution">
    <text evidence="2">The sequence shown here is derived from an EMBL/GenBank/DDBJ whole genome shotgun (WGS) entry which is preliminary data.</text>
</comment>
<protein>
    <submittedName>
        <fullName evidence="2">Uncharacterized protein</fullName>
    </submittedName>
</protein>
<sequence>MKKRMLNLIKGISLVVLSFIAGFSIAFFFESFLRGTIQDIFRLSTSNKIHFYGKNMFIFSDRLFKYFLGLSILIFIYANLRKNFKNIITNTLICLFIFGIAIFLISAIDANIKVLECTNCKDGIRGLHWTDINYDFIIGASAIISTIPYLVRITKHLKKDY</sequence>
<dbReference type="EMBL" id="VSDQ01000729">
    <property type="protein sequence ID" value="TYA70021.1"/>
    <property type="molecule type" value="Genomic_DNA"/>
</dbReference>